<dbReference type="GO" id="GO:0008483">
    <property type="term" value="F:transaminase activity"/>
    <property type="evidence" value="ECO:0007669"/>
    <property type="project" value="UniProtKB-KW"/>
</dbReference>
<protein>
    <submittedName>
        <fullName evidence="6">UDP-2-acetamido-2-deoxy-ribo-hexuluronate aminotransferase</fullName>
    </submittedName>
</protein>
<dbReference type="PIRSF" id="PIRSF000390">
    <property type="entry name" value="PLP_StrS"/>
    <property type="match status" value="1"/>
</dbReference>
<proteinExistence type="inferred from homology"/>
<keyword evidence="6" id="KW-0032">Aminotransferase</keyword>
<dbReference type="InterPro" id="IPR015424">
    <property type="entry name" value="PyrdxlP-dep_Trfase"/>
</dbReference>
<comment type="similarity">
    <text evidence="2 5">Belongs to the DegT/DnrJ/EryC1 family.</text>
</comment>
<evidence type="ECO:0000256" key="4">
    <source>
        <dbReference type="PIRSR" id="PIRSR000390-2"/>
    </source>
</evidence>
<evidence type="ECO:0000256" key="5">
    <source>
        <dbReference type="RuleBase" id="RU004508"/>
    </source>
</evidence>
<dbReference type="CDD" id="cd00616">
    <property type="entry name" value="AHBA_syn"/>
    <property type="match status" value="1"/>
</dbReference>
<feature type="active site" description="Proton acceptor" evidence="3">
    <location>
        <position position="192"/>
    </location>
</feature>
<dbReference type="InterPro" id="IPR015421">
    <property type="entry name" value="PyrdxlP-dep_Trfase_major"/>
</dbReference>
<dbReference type="Gene3D" id="3.90.1150.10">
    <property type="entry name" value="Aspartate Aminotransferase, domain 1"/>
    <property type="match status" value="1"/>
</dbReference>
<dbReference type="SUPFAM" id="SSF53383">
    <property type="entry name" value="PLP-dependent transferases"/>
    <property type="match status" value="1"/>
</dbReference>
<keyword evidence="1 4" id="KW-0663">Pyridoxal phosphate</keyword>
<gene>
    <name evidence="6" type="ORF">HKBW3S06_00336</name>
</gene>
<accession>A0A6V8NP50</accession>
<comment type="caution">
    <text evidence="6">The sequence shown here is derived from an EMBL/GenBank/DDBJ whole genome shotgun (WGS) entry which is preliminary data.</text>
</comment>
<reference evidence="6 7" key="1">
    <citation type="journal article" date="2020" name="Front. Microbiol.">
        <title>Single-cell genomics of novel Actinobacteria with the Wood-Ljungdahl pathway discovered in a serpentinizing system.</title>
        <authorList>
            <person name="Merino N."/>
            <person name="Kawai M."/>
            <person name="Boyd E.S."/>
            <person name="Colman D.R."/>
            <person name="McGlynn S.E."/>
            <person name="Nealson K.H."/>
            <person name="Kurokawa K."/>
            <person name="Hongoh Y."/>
        </authorList>
    </citation>
    <scope>NUCLEOTIDE SEQUENCE [LARGE SCALE GENOMIC DNA]</scope>
    <source>
        <strain evidence="6 7">S06</strain>
    </source>
</reference>
<keyword evidence="6" id="KW-0808">Transferase</keyword>
<evidence type="ECO:0000256" key="1">
    <source>
        <dbReference type="ARBA" id="ARBA00022898"/>
    </source>
</evidence>
<dbReference type="Proteomes" id="UP000580051">
    <property type="component" value="Unassembled WGS sequence"/>
</dbReference>
<dbReference type="GO" id="GO:0000271">
    <property type="term" value="P:polysaccharide biosynthetic process"/>
    <property type="evidence" value="ECO:0007669"/>
    <property type="project" value="TreeGrafter"/>
</dbReference>
<dbReference type="RefSeq" id="WP_176226250.1">
    <property type="nucleotide sequence ID" value="NZ_BLRV01000018.1"/>
</dbReference>
<name>A0A6V8NP50_9ACTN</name>
<dbReference type="InterPro" id="IPR000653">
    <property type="entry name" value="DegT/StrS_aminotransferase"/>
</dbReference>
<dbReference type="Gene3D" id="3.40.640.10">
    <property type="entry name" value="Type I PLP-dependent aspartate aminotransferase-like (Major domain)"/>
    <property type="match status" value="1"/>
</dbReference>
<dbReference type="FunFam" id="3.40.640.10:FF:000089">
    <property type="entry name" value="Aminotransferase, DegT/DnrJ/EryC1/StrS family"/>
    <property type="match status" value="1"/>
</dbReference>
<evidence type="ECO:0000313" key="6">
    <source>
        <dbReference type="EMBL" id="GFP21110.1"/>
    </source>
</evidence>
<evidence type="ECO:0000313" key="7">
    <source>
        <dbReference type="Proteomes" id="UP000580051"/>
    </source>
</evidence>
<dbReference type="GO" id="GO:0030170">
    <property type="term" value="F:pyridoxal phosphate binding"/>
    <property type="evidence" value="ECO:0007669"/>
    <property type="project" value="TreeGrafter"/>
</dbReference>
<sequence length="373" mass="41281">MITSRKMKVPFVDLTRQYAALREEIDAALQSVLKGGQFILGENVRLFEEEFSSYCGARFAVGVGSGTEALHLALLACGIGSGDEVITVPNTAVATVAAISLVGACPVFVDVDPRTFTMDPDKIEEKISPRTRAILPVHLYGQAADLGPILSLADRYSLLVIEDACQAHGATYGSKRVGTFGQVGCFSFYPTKNLGAYGDGGMVLTDNLEIAERVRLLCNYGQSDRYHAVAEGLNSRLDELQAAVLRVKLRYLDRWNALRRQWADLYSSLLEGVEVPFLASGREHIFHLYVVKSKARDRLAAYLEEQGVPALVHYPIPVHLQVAYQHLGYREGDFPVSEACAQEVLSLPIFPEMREEEVAYVADLIRKFYQEEI</sequence>
<dbReference type="PANTHER" id="PTHR30244:SF36">
    <property type="entry name" value="3-OXO-GLUCOSE-6-PHOSPHATE:GLUTAMATE AMINOTRANSFERASE"/>
    <property type="match status" value="1"/>
</dbReference>
<evidence type="ECO:0000256" key="3">
    <source>
        <dbReference type="PIRSR" id="PIRSR000390-1"/>
    </source>
</evidence>
<dbReference type="Pfam" id="PF01041">
    <property type="entry name" value="DegT_DnrJ_EryC1"/>
    <property type="match status" value="1"/>
</dbReference>
<dbReference type="EMBL" id="BLRV01000018">
    <property type="protein sequence ID" value="GFP21110.1"/>
    <property type="molecule type" value="Genomic_DNA"/>
</dbReference>
<organism evidence="6 7">
    <name type="scientific">Candidatus Hakubella thermalkaliphila</name>
    <dbReference type="NCBI Taxonomy" id="2754717"/>
    <lineage>
        <taxon>Bacteria</taxon>
        <taxon>Bacillati</taxon>
        <taxon>Actinomycetota</taxon>
        <taxon>Actinomycetota incertae sedis</taxon>
        <taxon>Candidatus Hakubellales</taxon>
        <taxon>Candidatus Hakubellaceae</taxon>
        <taxon>Candidatus Hakubella</taxon>
    </lineage>
</organism>
<feature type="modified residue" description="N6-(pyridoxal phosphate)lysine" evidence="4">
    <location>
        <position position="192"/>
    </location>
</feature>
<evidence type="ECO:0000256" key="2">
    <source>
        <dbReference type="ARBA" id="ARBA00037999"/>
    </source>
</evidence>
<dbReference type="AlphaFoldDB" id="A0A6V8NP50"/>
<dbReference type="InterPro" id="IPR015422">
    <property type="entry name" value="PyrdxlP-dep_Trfase_small"/>
</dbReference>
<dbReference type="PANTHER" id="PTHR30244">
    <property type="entry name" value="TRANSAMINASE"/>
    <property type="match status" value="1"/>
</dbReference>